<dbReference type="EMBL" id="JAINUG010000017">
    <property type="protein sequence ID" value="KAJ8412902.1"/>
    <property type="molecule type" value="Genomic_DNA"/>
</dbReference>
<proteinExistence type="predicted"/>
<dbReference type="Proteomes" id="UP001221898">
    <property type="component" value="Unassembled WGS sequence"/>
</dbReference>
<sequence length="96" mass="10495">MWVVEKIRVSVERTNLPLPITEYSFKIADVMFGEKGASERGKRVSLCPNVITPDTIPEFCIPPKILSQQEGGKSAEQVRPAPGPRPPPERGGPGVE</sequence>
<dbReference type="PANTHER" id="PTHR46291">
    <property type="entry name" value="C2 DOMAIN-CONTAINING PROTEIN"/>
    <property type="match status" value="1"/>
</dbReference>
<reference evidence="2" key="1">
    <citation type="journal article" date="2023" name="Science">
        <title>Genome structures resolve the early diversification of teleost fishes.</title>
        <authorList>
            <person name="Parey E."/>
            <person name="Louis A."/>
            <person name="Montfort J."/>
            <person name="Bouchez O."/>
            <person name="Roques C."/>
            <person name="Iampietro C."/>
            <person name="Lluch J."/>
            <person name="Castinel A."/>
            <person name="Donnadieu C."/>
            <person name="Desvignes T."/>
            <person name="Floi Bucao C."/>
            <person name="Jouanno E."/>
            <person name="Wen M."/>
            <person name="Mejri S."/>
            <person name="Dirks R."/>
            <person name="Jansen H."/>
            <person name="Henkel C."/>
            <person name="Chen W.J."/>
            <person name="Zahm M."/>
            <person name="Cabau C."/>
            <person name="Klopp C."/>
            <person name="Thompson A.W."/>
            <person name="Robinson-Rechavi M."/>
            <person name="Braasch I."/>
            <person name="Lecointre G."/>
            <person name="Bobe J."/>
            <person name="Postlethwait J.H."/>
            <person name="Berthelot C."/>
            <person name="Roest Crollius H."/>
            <person name="Guiguen Y."/>
        </authorList>
    </citation>
    <scope>NUCLEOTIDE SEQUENCE</scope>
    <source>
        <strain evidence="2">NC1722</strain>
    </source>
</reference>
<keyword evidence="3" id="KW-1185">Reference proteome</keyword>
<dbReference type="InterPro" id="IPR043549">
    <property type="entry name" value="C2C4C/C2C4D"/>
</dbReference>
<comment type="caution">
    <text evidence="2">The sequence shown here is derived from an EMBL/GenBank/DDBJ whole genome shotgun (WGS) entry which is preliminary data.</text>
</comment>
<name>A0AAD7WXK3_9TELE</name>
<feature type="compositionally biased region" description="Pro residues" evidence="1">
    <location>
        <begin position="81"/>
        <end position="90"/>
    </location>
</feature>
<dbReference type="AlphaFoldDB" id="A0AAD7WXK3"/>
<gene>
    <name evidence="2" type="ORF">AAFF_G00104840</name>
</gene>
<evidence type="ECO:0000313" key="3">
    <source>
        <dbReference type="Proteomes" id="UP001221898"/>
    </source>
</evidence>
<accession>A0AAD7WXK3</accession>
<evidence type="ECO:0000256" key="1">
    <source>
        <dbReference type="SAM" id="MobiDB-lite"/>
    </source>
</evidence>
<feature type="region of interest" description="Disordered" evidence="1">
    <location>
        <begin position="64"/>
        <end position="96"/>
    </location>
</feature>
<organism evidence="2 3">
    <name type="scientific">Aldrovandia affinis</name>
    <dbReference type="NCBI Taxonomy" id="143900"/>
    <lineage>
        <taxon>Eukaryota</taxon>
        <taxon>Metazoa</taxon>
        <taxon>Chordata</taxon>
        <taxon>Craniata</taxon>
        <taxon>Vertebrata</taxon>
        <taxon>Euteleostomi</taxon>
        <taxon>Actinopterygii</taxon>
        <taxon>Neopterygii</taxon>
        <taxon>Teleostei</taxon>
        <taxon>Notacanthiformes</taxon>
        <taxon>Halosauridae</taxon>
        <taxon>Aldrovandia</taxon>
    </lineage>
</organism>
<feature type="non-terminal residue" evidence="2">
    <location>
        <position position="96"/>
    </location>
</feature>
<evidence type="ECO:0000313" key="2">
    <source>
        <dbReference type="EMBL" id="KAJ8412902.1"/>
    </source>
</evidence>
<dbReference type="PANTHER" id="PTHR46291:SF1">
    <property type="entry name" value="C2 CALCIUM-DEPENDENT DOMAIN-CONTAINING PROTEIN 4D"/>
    <property type="match status" value="1"/>
</dbReference>
<protein>
    <submittedName>
        <fullName evidence="2">Uncharacterized protein</fullName>
    </submittedName>
</protein>